<reference evidence="2" key="1">
    <citation type="journal article" date="2019" name="Int. J. Syst. Evol. Microbiol.">
        <title>The Global Catalogue of Microorganisms (GCM) 10K type strain sequencing project: providing services to taxonomists for standard genome sequencing and annotation.</title>
        <authorList>
            <consortium name="The Broad Institute Genomics Platform"/>
            <consortium name="The Broad Institute Genome Sequencing Center for Infectious Disease"/>
            <person name="Wu L."/>
            <person name="Ma J."/>
        </authorList>
    </citation>
    <scope>NUCLEOTIDE SEQUENCE [LARGE SCALE GENOMIC DNA]</scope>
    <source>
        <strain evidence="2">CCUG 62953</strain>
    </source>
</reference>
<evidence type="ECO:0008006" key="3">
    <source>
        <dbReference type="Google" id="ProtNLM"/>
    </source>
</evidence>
<organism evidence="1 2">
    <name type="scientific">Litorisediminicola beolgyonensis</name>
    <dbReference type="NCBI Taxonomy" id="1173614"/>
    <lineage>
        <taxon>Bacteria</taxon>
        <taxon>Pseudomonadati</taxon>
        <taxon>Pseudomonadota</taxon>
        <taxon>Alphaproteobacteria</taxon>
        <taxon>Rhodobacterales</taxon>
        <taxon>Paracoccaceae</taxon>
        <taxon>Litorisediminicola</taxon>
    </lineage>
</organism>
<dbReference type="Proteomes" id="UP001597135">
    <property type="component" value="Unassembled WGS sequence"/>
</dbReference>
<proteinExistence type="predicted"/>
<evidence type="ECO:0000313" key="2">
    <source>
        <dbReference type="Proteomes" id="UP001597135"/>
    </source>
</evidence>
<evidence type="ECO:0000313" key="1">
    <source>
        <dbReference type="EMBL" id="MFD1344788.1"/>
    </source>
</evidence>
<keyword evidence="2" id="KW-1185">Reference proteome</keyword>
<dbReference type="RefSeq" id="WP_386806361.1">
    <property type="nucleotide sequence ID" value="NZ_JBHTMU010000074.1"/>
</dbReference>
<protein>
    <recommendedName>
        <fullName evidence="3">DUF1127 domain-containing protein</fullName>
    </recommendedName>
</protein>
<comment type="caution">
    <text evidence="1">The sequence shown here is derived from an EMBL/GenBank/DDBJ whole genome shotgun (WGS) entry which is preliminary data.</text>
</comment>
<sequence length="72" mass="8466">MAYTTLTQAPAGRSRFAEFWRNLGDVYMRYAETKARLPQIRALEAKTDAELAEMGLTRDDIPRHVFRDLWYI</sequence>
<accession>A0ABW3ZP92</accession>
<name>A0ABW3ZP92_9RHOB</name>
<gene>
    <name evidence="1" type="ORF">ACFQ4E_20330</name>
</gene>
<dbReference type="EMBL" id="JBHTMU010000074">
    <property type="protein sequence ID" value="MFD1344788.1"/>
    <property type="molecule type" value="Genomic_DNA"/>
</dbReference>